<name>A0A382U535_9ZZZZ</name>
<protein>
    <submittedName>
        <fullName evidence="2">Uncharacterized protein</fullName>
    </submittedName>
</protein>
<evidence type="ECO:0000313" key="2">
    <source>
        <dbReference type="EMBL" id="SVD29343.1"/>
    </source>
</evidence>
<feature type="compositionally biased region" description="Basic and acidic residues" evidence="1">
    <location>
        <begin position="10"/>
        <end position="38"/>
    </location>
</feature>
<dbReference type="AlphaFoldDB" id="A0A382U535"/>
<feature type="non-terminal residue" evidence="2">
    <location>
        <position position="38"/>
    </location>
</feature>
<evidence type="ECO:0000256" key="1">
    <source>
        <dbReference type="SAM" id="MobiDB-lite"/>
    </source>
</evidence>
<sequence>MNDQENIKSIQERVHRWTEETKDAVEEKSPEQQKKEQL</sequence>
<accession>A0A382U535</accession>
<proteinExistence type="predicted"/>
<gene>
    <name evidence="2" type="ORF">METZ01_LOCUS382197</name>
</gene>
<feature type="region of interest" description="Disordered" evidence="1">
    <location>
        <begin position="1"/>
        <end position="38"/>
    </location>
</feature>
<reference evidence="2" key="1">
    <citation type="submission" date="2018-05" db="EMBL/GenBank/DDBJ databases">
        <authorList>
            <person name="Lanie J.A."/>
            <person name="Ng W.-L."/>
            <person name="Kazmierczak K.M."/>
            <person name="Andrzejewski T.M."/>
            <person name="Davidsen T.M."/>
            <person name="Wayne K.J."/>
            <person name="Tettelin H."/>
            <person name="Glass J.I."/>
            <person name="Rusch D."/>
            <person name="Podicherti R."/>
            <person name="Tsui H.-C.T."/>
            <person name="Winkler M.E."/>
        </authorList>
    </citation>
    <scope>NUCLEOTIDE SEQUENCE</scope>
</reference>
<organism evidence="2">
    <name type="scientific">marine metagenome</name>
    <dbReference type="NCBI Taxonomy" id="408172"/>
    <lineage>
        <taxon>unclassified sequences</taxon>
        <taxon>metagenomes</taxon>
        <taxon>ecological metagenomes</taxon>
    </lineage>
</organism>
<dbReference type="EMBL" id="UINC01141543">
    <property type="protein sequence ID" value="SVD29343.1"/>
    <property type="molecule type" value="Genomic_DNA"/>
</dbReference>